<evidence type="ECO:0000256" key="5">
    <source>
        <dbReference type="ARBA" id="ARBA00022777"/>
    </source>
</evidence>
<keyword evidence="6 9" id="KW-0067">ATP-binding</keyword>
<comment type="caution">
    <text evidence="12">The sequence shown here is derived from an EMBL/GenBank/DDBJ whole genome shotgun (WGS) entry which is preliminary data.</text>
</comment>
<feature type="compositionally biased region" description="Polar residues" evidence="10">
    <location>
        <begin position="226"/>
        <end position="237"/>
    </location>
</feature>
<evidence type="ECO:0000256" key="6">
    <source>
        <dbReference type="ARBA" id="ARBA00022840"/>
    </source>
</evidence>
<evidence type="ECO:0000256" key="7">
    <source>
        <dbReference type="ARBA" id="ARBA00047899"/>
    </source>
</evidence>
<reference evidence="12" key="1">
    <citation type="submission" date="2019-05" db="EMBL/GenBank/DDBJ databases">
        <authorList>
            <person name="Piombo E."/>
        </authorList>
    </citation>
    <scope>NUCLEOTIDE SEQUENCE</scope>
    <source>
        <strain evidence="12">C2S</strain>
    </source>
</reference>
<dbReference type="PROSITE" id="PS00107">
    <property type="entry name" value="PROTEIN_KINASE_ATP"/>
    <property type="match status" value="1"/>
</dbReference>
<accession>A0A9Q9RP24</accession>
<feature type="compositionally biased region" description="Polar residues" evidence="10">
    <location>
        <begin position="188"/>
        <end position="219"/>
    </location>
</feature>
<keyword evidence="3" id="KW-0808">Transferase</keyword>
<dbReference type="SMART" id="SM00220">
    <property type="entry name" value="S_TKc"/>
    <property type="match status" value="1"/>
</dbReference>
<dbReference type="InterPro" id="IPR000719">
    <property type="entry name" value="Prot_kinase_dom"/>
</dbReference>
<evidence type="ECO:0000256" key="4">
    <source>
        <dbReference type="ARBA" id="ARBA00022741"/>
    </source>
</evidence>
<dbReference type="GO" id="GO:0005634">
    <property type="term" value="C:nucleus"/>
    <property type="evidence" value="ECO:0007669"/>
    <property type="project" value="TreeGrafter"/>
</dbReference>
<evidence type="ECO:0000256" key="1">
    <source>
        <dbReference type="ARBA" id="ARBA00012513"/>
    </source>
</evidence>
<keyword evidence="4 9" id="KW-0547">Nucleotide-binding</keyword>
<dbReference type="EMBL" id="CABFJX010000290">
    <property type="protein sequence ID" value="VTT70424.1"/>
    <property type="molecule type" value="Genomic_DNA"/>
</dbReference>
<comment type="catalytic activity">
    <reaction evidence="8">
        <text>L-seryl-[protein] + ATP = O-phospho-L-seryl-[protein] + ADP + H(+)</text>
        <dbReference type="Rhea" id="RHEA:17989"/>
        <dbReference type="Rhea" id="RHEA-COMP:9863"/>
        <dbReference type="Rhea" id="RHEA-COMP:11604"/>
        <dbReference type="ChEBI" id="CHEBI:15378"/>
        <dbReference type="ChEBI" id="CHEBI:29999"/>
        <dbReference type="ChEBI" id="CHEBI:30616"/>
        <dbReference type="ChEBI" id="CHEBI:83421"/>
        <dbReference type="ChEBI" id="CHEBI:456216"/>
        <dbReference type="EC" id="2.7.11.1"/>
    </reaction>
</comment>
<dbReference type="PANTHER" id="PTHR47634:SF9">
    <property type="entry name" value="PROTEIN KINASE DOMAIN-CONTAINING PROTEIN-RELATED"/>
    <property type="match status" value="1"/>
</dbReference>
<dbReference type="InterPro" id="IPR011009">
    <property type="entry name" value="Kinase-like_dom_sf"/>
</dbReference>
<dbReference type="InterPro" id="IPR051334">
    <property type="entry name" value="SRPK"/>
</dbReference>
<dbReference type="Gene3D" id="3.30.200.20">
    <property type="entry name" value="Phosphorylase Kinase, domain 1"/>
    <property type="match status" value="1"/>
</dbReference>
<protein>
    <recommendedName>
        <fullName evidence="1">non-specific serine/threonine protein kinase</fullName>
        <ecNumber evidence="1">2.7.11.1</ecNumber>
    </recommendedName>
</protein>
<comment type="catalytic activity">
    <reaction evidence="7">
        <text>L-threonyl-[protein] + ATP = O-phospho-L-threonyl-[protein] + ADP + H(+)</text>
        <dbReference type="Rhea" id="RHEA:46608"/>
        <dbReference type="Rhea" id="RHEA-COMP:11060"/>
        <dbReference type="Rhea" id="RHEA-COMP:11605"/>
        <dbReference type="ChEBI" id="CHEBI:15378"/>
        <dbReference type="ChEBI" id="CHEBI:30013"/>
        <dbReference type="ChEBI" id="CHEBI:30616"/>
        <dbReference type="ChEBI" id="CHEBI:61977"/>
        <dbReference type="ChEBI" id="CHEBI:456216"/>
        <dbReference type="EC" id="2.7.11.1"/>
    </reaction>
</comment>
<dbReference type="Proteomes" id="UP000760494">
    <property type="component" value="Unassembled WGS sequence"/>
</dbReference>
<proteinExistence type="predicted"/>
<evidence type="ECO:0000256" key="9">
    <source>
        <dbReference type="PROSITE-ProRule" id="PRU10141"/>
    </source>
</evidence>
<evidence type="ECO:0000313" key="12">
    <source>
        <dbReference type="EMBL" id="VTT70424.1"/>
    </source>
</evidence>
<evidence type="ECO:0000256" key="10">
    <source>
        <dbReference type="SAM" id="MobiDB-lite"/>
    </source>
</evidence>
<evidence type="ECO:0000259" key="11">
    <source>
        <dbReference type="PROSITE" id="PS50011"/>
    </source>
</evidence>
<evidence type="ECO:0000256" key="2">
    <source>
        <dbReference type="ARBA" id="ARBA00022527"/>
    </source>
</evidence>
<organism evidence="12 13">
    <name type="scientific">Fusarium fujikuroi</name>
    <name type="common">Bakanae and foot rot disease fungus</name>
    <name type="synonym">Gibberella fujikuroi</name>
    <dbReference type="NCBI Taxonomy" id="5127"/>
    <lineage>
        <taxon>Eukaryota</taxon>
        <taxon>Fungi</taxon>
        <taxon>Dikarya</taxon>
        <taxon>Ascomycota</taxon>
        <taxon>Pezizomycotina</taxon>
        <taxon>Sordariomycetes</taxon>
        <taxon>Hypocreomycetidae</taxon>
        <taxon>Hypocreales</taxon>
        <taxon>Nectriaceae</taxon>
        <taxon>Fusarium</taxon>
        <taxon>Fusarium fujikuroi species complex</taxon>
    </lineage>
</organism>
<dbReference type="GO" id="GO:0005524">
    <property type="term" value="F:ATP binding"/>
    <property type="evidence" value="ECO:0007669"/>
    <property type="project" value="UniProtKB-UniRule"/>
</dbReference>
<dbReference type="InterPro" id="IPR017441">
    <property type="entry name" value="Protein_kinase_ATP_BS"/>
</dbReference>
<dbReference type="PROSITE" id="PS50011">
    <property type="entry name" value="PROTEIN_KINASE_DOM"/>
    <property type="match status" value="1"/>
</dbReference>
<dbReference type="Gene3D" id="1.10.510.10">
    <property type="entry name" value="Transferase(Phosphotransferase) domain 1"/>
    <property type="match status" value="1"/>
</dbReference>
<dbReference type="GO" id="GO:0005737">
    <property type="term" value="C:cytoplasm"/>
    <property type="evidence" value="ECO:0007669"/>
    <property type="project" value="TreeGrafter"/>
</dbReference>
<dbReference type="EC" id="2.7.11.1" evidence="1"/>
<gene>
    <name evidence="12" type="ORF">C2S_7986</name>
</gene>
<keyword evidence="5" id="KW-0418">Kinase</keyword>
<sequence>MDTLAPDRLVPLDSSQDPDLEWIASPDLAGPGVVLNFGLTAALSLLVAAGSYLHAYSGSSSSRLAGKHGPLQQMGVALLDQSAVTTTAIALSSLISWESSSAFTRKSCQLYVSMGNVSALMLIIGINPTSARRYIVVALMALESFVISIRLTLSNESVSTNFSNSHPQALEALEYRLHGLNNPDATDASHQSPNPSTSRTQVTHPVTSINSGESLSQPPQRRERQPNNNGRVSSRQNIRSLDNYEMVGVPKFFELCVTVGKHSVRLGEINISSVTTDGQLFKKIWHSYREIKTSTLGATIKGWFFKPSDVFFVHFGVMGRHRVGIYSKPMEIPPAKEVDEGRYHYFECPMQPLPPMPDHIFLHYLEEAKQKTGRQDNPAAHAEDIFLSRLPKKLGSSIFTSRSGLTSGITYGWGVHIVERPSGWAKSMLVSAIPKYPTSGTRKSSTQAVPKPDHHAHTTLEHPLTFQTTAYGLIDQNVKIEEEQIPSYEASRFYPVQIGEVFQGRYQAVTKLGCGSSSTIWLARDLRDNKYVALKIYVHTSRNHREIPVYESMSPILAKSSNPGRNNIRHLLGSFEISGQDGRHKVLVMQPAQMSLRDFKQVFRPDGGFDENFVRGAIQELLKALEFIHEKAQLVHTDIHPGNLLLGLDDDSQLEPRADMEQKSPVARKKVTEDRTIYLSRLMRPKPGPMLLSDFGEARTGTGPFAGDIMPIQYRAPEVIMCITWNRPVDIWSVGLTAWDLLGPKRLFTAKDEDGDMYDAAHLAELIATLGPPPQEFLQRNVERTADFWDEQGKWLRLAPIPKGRSPEELETRLEDSTGLTAFLRRVLTWMPENRPTAKELLRDPWVSGRTEAHRTP</sequence>
<feature type="region of interest" description="Disordered" evidence="10">
    <location>
        <begin position="181"/>
        <end position="237"/>
    </location>
</feature>
<dbReference type="PANTHER" id="PTHR47634">
    <property type="entry name" value="PROTEIN KINASE DOMAIN-CONTAINING PROTEIN-RELATED"/>
    <property type="match status" value="1"/>
</dbReference>
<evidence type="ECO:0000256" key="3">
    <source>
        <dbReference type="ARBA" id="ARBA00022679"/>
    </source>
</evidence>
<dbReference type="AlphaFoldDB" id="A0A9Q9RP24"/>
<dbReference type="GO" id="GO:0050684">
    <property type="term" value="P:regulation of mRNA processing"/>
    <property type="evidence" value="ECO:0007669"/>
    <property type="project" value="TreeGrafter"/>
</dbReference>
<feature type="binding site" evidence="9">
    <location>
        <position position="535"/>
    </location>
    <ligand>
        <name>ATP</name>
        <dbReference type="ChEBI" id="CHEBI:30616"/>
    </ligand>
</feature>
<dbReference type="GO" id="GO:0004674">
    <property type="term" value="F:protein serine/threonine kinase activity"/>
    <property type="evidence" value="ECO:0007669"/>
    <property type="project" value="UniProtKB-KW"/>
</dbReference>
<keyword evidence="2" id="KW-0723">Serine/threonine-protein kinase</keyword>
<evidence type="ECO:0000256" key="8">
    <source>
        <dbReference type="ARBA" id="ARBA00048679"/>
    </source>
</evidence>
<name>A0A9Q9RP24_FUSFU</name>
<feature type="domain" description="Protein kinase" evidence="11">
    <location>
        <begin position="506"/>
        <end position="847"/>
    </location>
</feature>
<dbReference type="GO" id="GO:0000245">
    <property type="term" value="P:spliceosomal complex assembly"/>
    <property type="evidence" value="ECO:0007669"/>
    <property type="project" value="TreeGrafter"/>
</dbReference>
<evidence type="ECO:0000313" key="13">
    <source>
        <dbReference type="Proteomes" id="UP000760494"/>
    </source>
</evidence>
<dbReference type="Pfam" id="PF00069">
    <property type="entry name" value="Pkinase"/>
    <property type="match status" value="1"/>
</dbReference>
<dbReference type="SUPFAM" id="SSF56112">
    <property type="entry name" value="Protein kinase-like (PK-like)"/>
    <property type="match status" value="1"/>
</dbReference>